<name>A0A9W8NP81_9PEZI</name>
<evidence type="ECO:0000256" key="6">
    <source>
        <dbReference type="ARBA" id="ARBA00022490"/>
    </source>
</evidence>
<protein>
    <recommendedName>
        <fullName evidence="5">Acetyl-CoA hydrolase</fullName>
        <ecNumber evidence="4">3.1.2.1</ecNumber>
    </recommendedName>
    <alternativeName>
        <fullName evidence="8">Acetyl-CoA deacylase</fullName>
    </alternativeName>
</protein>
<dbReference type="GO" id="GO:0003986">
    <property type="term" value="F:acetyl-CoA hydrolase activity"/>
    <property type="evidence" value="ECO:0007669"/>
    <property type="project" value="UniProtKB-EC"/>
</dbReference>
<sequence length="1150" mass="127439">MASGTLGVRVEAAYPYDLATTSSGPRPAQHSTRAHQSKALSSDDAGLLLPLFHLRSLRLNPAKSTISSTQNYATKPEPRDDNPTTANESQNVRNRHNDSGAHSNASPEPGPMSRRLQEATEEALLTGGTAGRRAVEDAGFSEELKERLLAKVKDAQFRSQHASAFSEANMPSSAGAGTRITAASQPWTGDESTEDAVLRMLTDAHKPLSRQLRGRPMISELRPVDMRMRQQTKLNPSHRAATARDRASMYAGLGIKEAETSLDEEERAARREEFRERFQPGARALPNTVAGLTALANQRIEDAIARGQFKNIPRGKEAAPRDTRSDNPFIDTTEYILNNMIKRQDIVPPWIEKQQELAKAAHTFRSRLRNDWKRHAARTIASKGGTLEAQMERAAQYAKAERLHNPRRGDVDKMAIPTNATEDVVMVKIRQQVDPNAPSAEVAQMAGSDAVESGAHLWQPFRDPDWLKTEQSYMELSVHNLNTLTRSYNLMAPELAKKPYFNLERELNNCYADVAPILADTIRERATRPAKSPVENLGGQSTLGPYSSTVGHAIDGPIFSLPHVNLNISSSRFPPPPQTPFVCDLLLPCCRSASSLRRLQHWLTDIKPELHTPTRGRTVSGNNNMTSMVASAALKSRIQRASFLKKLCRPEDLLHHFPNGASIGWSGFTGVGYPKKTPTFLADHVEKNNLQGQLRYDLFVGASSGAETEDRWAKLDMIARRSPHQVGKSISKGINEGRIKFFDKHLSMFPVDLVYGFYTKDKPHNGLDVVVVEASAIKPDGSIVPGASVGATPELIQMADKIIIEVNTAIPSFEGLHDITMTDLPPHRKPYLVMQVEDRIGRTSIPIDPEKVVGIIESDYQDQTSPNAPADEGSQSIANHLIEFFEHEVKHGRMPKSLLPLQSGIGNIANAVIGGLSESNFYNLKVWTEVIQDTFLDLFDSGRLDFATATSIRFSPDGFKRFYDNWESYHDKLLLRAQQVSNSPEIIRRLGVIGMNTPVEVDIYAHANSTCVMGSRMLNGLGGSADFLRSAKYSIMHTPSTRPSKTDPIGVSCIVPMCTHIDQTEHDLDVVVTEAGLADVRGLSPRERARVIIDKCAHDEYKPILKGYFEKAEFECLKKGMGHEPHLLFNSFDMHKALEQEGSMRKVKSW</sequence>
<dbReference type="InterPro" id="IPR038460">
    <property type="entry name" value="AcetylCoA_hyd_C_sf"/>
</dbReference>
<dbReference type="FunFam" id="3.40.1080.10:FF:000003">
    <property type="entry name" value="Acetyl-coA hydrolase Ach1"/>
    <property type="match status" value="1"/>
</dbReference>
<gene>
    <name evidence="13" type="ORF">NPX13_g251</name>
</gene>
<dbReference type="Gene3D" id="3.40.1080.20">
    <property type="entry name" value="Acetyl-CoA hydrolase/transferase C-terminal domain"/>
    <property type="match status" value="1"/>
</dbReference>
<dbReference type="InterPro" id="IPR037171">
    <property type="entry name" value="NagB/RpiA_transferase-like"/>
</dbReference>
<dbReference type="FunFam" id="3.40.1080.20:FF:000001">
    <property type="entry name" value="Acetyl-CoA hydrolase Ach1"/>
    <property type="match status" value="1"/>
</dbReference>
<dbReference type="Gene3D" id="3.30.750.70">
    <property type="entry name" value="4-hydroxybutyrate coenzyme like domains"/>
    <property type="match status" value="1"/>
</dbReference>
<comment type="similarity">
    <text evidence="3">Belongs to the acetyl-CoA hydrolase/transferase family.</text>
</comment>
<evidence type="ECO:0000313" key="14">
    <source>
        <dbReference type="Proteomes" id="UP001148614"/>
    </source>
</evidence>
<evidence type="ECO:0000256" key="3">
    <source>
        <dbReference type="ARBA" id="ARBA00009632"/>
    </source>
</evidence>
<evidence type="ECO:0000256" key="4">
    <source>
        <dbReference type="ARBA" id="ARBA00011920"/>
    </source>
</evidence>
<feature type="domain" description="Acetyl-CoA hydrolase/transferase C-terminal" evidence="12">
    <location>
        <begin position="958"/>
        <end position="1106"/>
    </location>
</feature>
<dbReference type="GO" id="GO:0005739">
    <property type="term" value="C:mitochondrion"/>
    <property type="evidence" value="ECO:0007669"/>
    <property type="project" value="TreeGrafter"/>
</dbReference>
<evidence type="ECO:0000256" key="7">
    <source>
        <dbReference type="ARBA" id="ARBA00022801"/>
    </source>
</evidence>
<evidence type="ECO:0000313" key="13">
    <source>
        <dbReference type="EMBL" id="KAJ3580309.1"/>
    </source>
</evidence>
<evidence type="ECO:0000256" key="2">
    <source>
        <dbReference type="ARBA" id="ARBA00004496"/>
    </source>
</evidence>
<dbReference type="InterPro" id="IPR026888">
    <property type="entry name" value="AcetylCoA_hyd_C"/>
</dbReference>
<evidence type="ECO:0000259" key="12">
    <source>
        <dbReference type="Pfam" id="PF13336"/>
    </source>
</evidence>
<dbReference type="Pfam" id="PF09350">
    <property type="entry name" value="DJC28_CD"/>
    <property type="match status" value="1"/>
</dbReference>
<dbReference type="InterPro" id="IPR046433">
    <property type="entry name" value="ActCoA_hydro"/>
</dbReference>
<dbReference type="GO" id="GO:0006083">
    <property type="term" value="P:acetate metabolic process"/>
    <property type="evidence" value="ECO:0007669"/>
    <property type="project" value="InterPro"/>
</dbReference>
<keyword evidence="6" id="KW-0963">Cytoplasm</keyword>
<dbReference type="FunFam" id="3.30.750.70:FF:000002">
    <property type="entry name" value="Acetyl-CoA hydrolase Ach1"/>
    <property type="match status" value="1"/>
</dbReference>
<dbReference type="Gene3D" id="3.40.1080.10">
    <property type="entry name" value="Glutaconate Coenzyme A-transferase"/>
    <property type="match status" value="1"/>
</dbReference>
<dbReference type="GO" id="GO:0008775">
    <property type="term" value="F:acetate CoA-transferase activity"/>
    <property type="evidence" value="ECO:0007669"/>
    <property type="project" value="InterPro"/>
</dbReference>
<feature type="compositionally biased region" description="Polar residues" evidence="9">
    <location>
        <begin position="83"/>
        <end position="92"/>
    </location>
</feature>
<evidence type="ECO:0000256" key="1">
    <source>
        <dbReference type="ARBA" id="ARBA00001831"/>
    </source>
</evidence>
<dbReference type="VEuPathDB" id="FungiDB:F4678DRAFT_104275"/>
<dbReference type="EMBL" id="JANPWZ010000015">
    <property type="protein sequence ID" value="KAJ3580309.1"/>
    <property type="molecule type" value="Genomic_DNA"/>
</dbReference>
<comment type="caution">
    <text evidence="13">The sequence shown here is derived from an EMBL/GenBank/DDBJ whole genome shotgun (WGS) entry which is preliminary data.</text>
</comment>
<dbReference type="Pfam" id="PF02550">
    <property type="entry name" value="AcetylCoA_hydro"/>
    <property type="match status" value="1"/>
</dbReference>
<evidence type="ECO:0000256" key="9">
    <source>
        <dbReference type="SAM" id="MobiDB-lite"/>
    </source>
</evidence>
<dbReference type="SUPFAM" id="SSF100950">
    <property type="entry name" value="NagB/RpiA/CoA transferase-like"/>
    <property type="match status" value="2"/>
</dbReference>
<evidence type="ECO:0000256" key="5">
    <source>
        <dbReference type="ARBA" id="ARBA00017958"/>
    </source>
</evidence>
<accession>A0A9W8NP81</accession>
<feature type="domain" description="Acetyl-CoA hydrolase/transferase N-terminal" evidence="10">
    <location>
        <begin position="640"/>
        <end position="857"/>
    </location>
</feature>
<keyword evidence="7" id="KW-0378">Hydrolase</keyword>
<proteinExistence type="inferred from homology"/>
<dbReference type="Pfam" id="PF13336">
    <property type="entry name" value="AcetylCoA_hyd_C"/>
    <property type="match status" value="1"/>
</dbReference>
<dbReference type="InterPro" id="IPR018961">
    <property type="entry name" value="DnaJ_homolog_subfam-C_membr-28"/>
</dbReference>
<evidence type="ECO:0000256" key="8">
    <source>
        <dbReference type="ARBA" id="ARBA00029672"/>
    </source>
</evidence>
<dbReference type="InterPro" id="IPR003702">
    <property type="entry name" value="ActCoA_hydro_N"/>
</dbReference>
<evidence type="ECO:0000259" key="10">
    <source>
        <dbReference type="Pfam" id="PF02550"/>
    </source>
</evidence>
<feature type="region of interest" description="Disordered" evidence="9">
    <location>
        <begin position="65"/>
        <end position="115"/>
    </location>
</feature>
<reference evidence="13" key="1">
    <citation type="submission" date="2022-07" db="EMBL/GenBank/DDBJ databases">
        <title>Genome Sequence of Xylaria arbuscula.</title>
        <authorList>
            <person name="Buettner E."/>
        </authorList>
    </citation>
    <scope>NUCLEOTIDE SEQUENCE</scope>
    <source>
        <strain evidence="13">VT107</strain>
    </source>
</reference>
<evidence type="ECO:0000259" key="11">
    <source>
        <dbReference type="Pfam" id="PF09350"/>
    </source>
</evidence>
<dbReference type="PANTHER" id="PTHR43609:SF1">
    <property type="entry name" value="ACETYL-COA HYDROLASE"/>
    <property type="match status" value="1"/>
</dbReference>
<dbReference type="VEuPathDB" id="FungiDB:F4678DRAFT_104283"/>
<feature type="region of interest" description="Disordered" evidence="9">
    <location>
        <begin position="19"/>
        <end position="40"/>
    </location>
</feature>
<keyword evidence="14" id="KW-1185">Reference proteome</keyword>
<organism evidence="13 14">
    <name type="scientific">Xylaria arbuscula</name>
    <dbReference type="NCBI Taxonomy" id="114810"/>
    <lineage>
        <taxon>Eukaryota</taxon>
        <taxon>Fungi</taxon>
        <taxon>Dikarya</taxon>
        <taxon>Ascomycota</taxon>
        <taxon>Pezizomycotina</taxon>
        <taxon>Sordariomycetes</taxon>
        <taxon>Xylariomycetidae</taxon>
        <taxon>Xylariales</taxon>
        <taxon>Xylariaceae</taxon>
        <taxon>Xylaria</taxon>
    </lineage>
</organism>
<dbReference type="Proteomes" id="UP001148614">
    <property type="component" value="Unassembled WGS sequence"/>
</dbReference>
<comment type="catalytic activity">
    <reaction evidence="1">
        <text>acetyl-CoA + H2O = acetate + CoA + H(+)</text>
        <dbReference type="Rhea" id="RHEA:20289"/>
        <dbReference type="ChEBI" id="CHEBI:15377"/>
        <dbReference type="ChEBI" id="CHEBI:15378"/>
        <dbReference type="ChEBI" id="CHEBI:30089"/>
        <dbReference type="ChEBI" id="CHEBI:57287"/>
        <dbReference type="ChEBI" id="CHEBI:57288"/>
        <dbReference type="EC" id="3.1.2.1"/>
    </reaction>
</comment>
<feature type="domain" description="DnaJ homologue subfamily C member 28 conserved" evidence="11">
    <location>
        <begin position="295"/>
        <end position="365"/>
    </location>
</feature>
<dbReference type="AlphaFoldDB" id="A0A9W8NP81"/>
<dbReference type="EC" id="3.1.2.1" evidence="4"/>
<comment type="subcellular location">
    <subcellularLocation>
        <location evidence="2">Cytoplasm</location>
    </subcellularLocation>
</comment>
<dbReference type="PANTHER" id="PTHR43609">
    <property type="entry name" value="ACETYL-COA HYDROLASE"/>
    <property type="match status" value="1"/>
</dbReference>